<evidence type="ECO:0000256" key="6">
    <source>
        <dbReference type="PIRNR" id="PIRNR018300"/>
    </source>
</evidence>
<dbReference type="InterPro" id="IPR043034">
    <property type="entry name" value="DNA_pol_alpha_B_N_sf"/>
</dbReference>
<feature type="domain" description="DNA polymerase alpha subunit B N-terminal" evidence="9">
    <location>
        <begin position="5"/>
        <end position="75"/>
    </location>
</feature>
<dbReference type="GO" id="GO:0006270">
    <property type="term" value="P:DNA replication initiation"/>
    <property type="evidence" value="ECO:0007669"/>
    <property type="project" value="TreeGrafter"/>
</dbReference>
<keyword evidence="5 6" id="KW-0539">Nucleus</keyword>
<dbReference type="Proteomes" id="UP000639338">
    <property type="component" value="Unassembled WGS sequence"/>
</dbReference>
<dbReference type="Pfam" id="PF04042">
    <property type="entry name" value="DNA_pol_E_B"/>
    <property type="match status" value="1"/>
</dbReference>
<dbReference type="GO" id="GO:0003677">
    <property type="term" value="F:DNA binding"/>
    <property type="evidence" value="ECO:0007669"/>
    <property type="project" value="InterPro"/>
</dbReference>
<dbReference type="InterPro" id="IPR007185">
    <property type="entry name" value="DNA_pol_a/d/e_bsu"/>
</dbReference>
<feature type="compositionally biased region" description="Acidic residues" evidence="7">
    <location>
        <begin position="81"/>
        <end position="90"/>
    </location>
</feature>
<sequence>MTSKEKLLEFFNTLGHNVDDENVIKKCLDLCEKHDINEEILVDQWFSYVTSLEDDNEPAPTIDNLNDFDNHLTEKQLNDNSDSDNDEPTTIDEQPRDTTDLSRLAIFNSIKKYDENDEDDILAIYGVAKPVASSTEVSNQKSICIYILIILKKKLTHNQVSNLQSPGFQRGTIVSGKILNKFGKDVESWKNKNIRNVDVIKSDVPHVPDDILYMYSRHTMYVEIIQNHITNLGDKIISAWPTNDDTNNDVIITPNVNEKSQGLIRTFGRISCDDIGKLNESSIVLENIAYKKNDDEYINDNNDDVYNSGIIHLDLKQLPNYSIFPGQVVAVEGRNPTSDLFIVTKMLSACKPPASPLPKLKEQLQIIVASGPFTYPDVFDIEPLLKLMEYVVENEPNVLILCGPFVDDKHPVVKASAFDMSYEEVFQKMIEQVMNYVKGKSTKVVLVSSMYDVHHHNIYPTPEFYIPEHFSIYENLVLMPDPCMMDIEGLIIGTTTVDIIKHLGAEEISYKMQGTDRLGRLADHILSQSSFYPLQPPSSEINYDVELWNKYAMIHKQPHILVLPSTMRHFCRWSSGTFIINPERLAKGTYSRLNIRPPVDDKWLPDCIDCEILKI</sequence>
<evidence type="ECO:0000256" key="5">
    <source>
        <dbReference type="ARBA" id="ARBA00023242"/>
    </source>
</evidence>
<comment type="caution">
    <text evidence="11">The sequence shown here is derived from an EMBL/GenBank/DDBJ whole genome shotgun (WGS) entry which is preliminary data.</text>
</comment>
<dbReference type="GO" id="GO:0005658">
    <property type="term" value="C:alpha DNA polymerase:primase complex"/>
    <property type="evidence" value="ECO:0007669"/>
    <property type="project" value="TreeGrafter"/>
</dbReference>
<feature type="region of interest" description="Disordered" evidence="7">
    <location>
        <begin position="76"/>
        <end position="97"/>
    </location>
</feature>
<evidence type="ECO:0000259" key="9">
    <source>
        <dbReference type="Pfam" id="PF08418"/>
    </source>
</evidence>
<protein>
    <recommendedName>
        <fullName evidence="3 6">DNA polymerase alpha subunit B</fullName>
    </recommendedName>
</protein>
<dbReference type="Gene3D" id="3.60.21.60">
    <property type="match status" value="2"/>
</dbReference>
<dbReference type="EMBL" id="JACMRX010000003">
    <property type="protein sequence ID" value="KAF7992369.1"/>
    <property type="molecule type" value="Genomic_DNA"/>
</dbReference>
<dbReference type="Gene3D" id="1.10.8.530">
    <property type="entry name" value="DNA polymerase alpha-primase, subunit B, N-terminal domain"/>
    <property type="match status" value="1"/>
</dbReference>
<evidence type="ECO:0000313" key="11">
    <source>
        <dbReference type="EMBL" id="KAF7992369.1"/>
    </source>
</evidence>
<dbReference type="InterPro" id="IPR013627">
    <property type="entry name" value="Pol_alpha_B_N"/>
</dbReference>
<dbReference type="AlphaFoldDB" id="A0A835CPY4"/>
<dbReference type="Pfam" id="PF08418">
    <property type="entry name" value="Pol_alpha_B_N"/>
    <property type="match status" value="1"/>
</dbReference>
<evidence type="ECO:0000256" key="3">
    <source>
        <dbReference type="ARBA" id="ARBA00018596"/>
    </source>
</evidence>
<name>A0A835CPY4_APHGI</name>
<feature type="domain" description="DNA polymerase alpha subunit B OB" evidence="10">
    <location>
        <begin position="223"/>
        <end position="347"/>
    </location>
</feature>
<dbReference type="OrthoDB" id="336885at2759"/>
<feature type="domain" description="DNA polymerase alpha/delta/epsilon subunit B" evidence="8">
    <location>
        <begin position="366"/>
        <end position="571"/>
    </location>
</feature>
<comment type="subcellular location">
    <subcellularLocation>
        <location evidence="1 6">Nucleus</location>
    </subcellularLocation>
</comment>
<evidence type="ECO:0000259" key="8">
    <source>
        <dbReference type="Pfam" id="PF04042"/>
    </source>
</evidence>
<evidence type="ECO:0000259" key="10">
    <source>
        <dbReference type="Pfam" id="PF22062"/>
    </source>
</evidence>
<dbReference type="InterPro" id="IPR016722">
    <property type="entry name" value="DNA_pol_alpha_bsu"/>
</dbReference>
<dbReference type="PIRSF" id="PIRSF018300">
    <property type="entry name" value="DNA_pol_alph_2"/>
    <property type="match status" value="1"/>
</dbReference>
<evidence type="ECO:0000256" key="1">
    <source>
        <dbReference type="ARBA" id="ARBA00004123"/>
    </source>
</evidence>
<comment type="function">
    <text evidence="6">Accessory subunit of the DNA polymerase alpha complex (also known as the alpha DNA polymerase-primase complex) which plays an essential role in the initiation of DNA synthesis.</text>
</comment>
<reference evidence="11 12" key="1">
    <citation type="submission" date="2020-08" db="EMBL/GenBank/DDBJ databases">
        <title>Aphidius gifuensis genome sequencing and assembly.</title>
        <authorList>
            <person name="Du Z."/>
        </authorList>
    </citation>
    <scope>NUCLEOTIDE SEQUENCE [LARGE SCALE GENOMIC DNA]</scope>
    <source>
        <strain evidence="11">YNYX2018</strain>
        <tissue evidence="11">Adults</tissue>
    </source>
</reference>
<gene>
    <name evidence="11" type="ORF">HCN44_001694</name>
</gene>
<comment type="similarity">
    <text evidence="2 6">Belongs to the DNA polymerase alpha subunit B family.</text>
</comment>
<evidence type="ECO:0000256" key="2">
    <source>
        <dbReference type="ARBA" id="ARBA00007299"/>
    </source>
</evidence>
<accession>A0A835CPY4</accession>
<evidence type="ECO:0000313" key="12">
    <source>
        <dbReference type="Proteomes" id="UP000639338"/>
    </source>
</evidence>
<dbReference type="PANTHER" id="PTHR23061">
    <property type="entry name" value="DNA POLYMERASE 2 ALPHA 70 KDA SUBUNIT"/>
    <property type="match status" value="1"/>
</dbReference>
<keyword evidence="12" id="KW-1185">Reference proteome</keyword>
<dbReference type="PANTHER" id="PTHR23061:SF12">
    <property type="entry name" value="DNA POLYMERASE ALPHA SUBUNIT B"/>
    <property type="match status" value="1"/>
</dbReference>
<dbReference type="Pfam" id="PF22062">
    <property type="entry name" value="OB_DPOA2"/>
    <property type="match status" value="1"/>
</dbReference>
<dbReference type="InterPro" id="IPR054300">
    <property type="entry name" value="OB_DPOA2"/>
</dbReference>
<evidence type="ECO:0000256" key="7">
    <source>
        <dbReference type="SAM" id="MobiDB-lite"/>
    </source>
</evidence>
<proteinExistence type="inferred from homology"/>
<keyword evidence="4 6" id="KW-0235">DNA replication</keyword>
<organism evidence="11 12">
    <name type="scientific">Aphidius gifuensis</name>
    <name type="common">Parasitoid wasp</name>
    <dbReference type="NCBI Taxonomy" id="684658"/>
    <lineage>
        <taxon>Eukaryota</taxon>
        <taxon>Metazoa</taxon>
        <taxon>Ecdysozoa</taxon>
        <taxon>Arthropoda</taxon>
        <taxon>Hexapoda</taxon>
        <taxon>Insecta</taxon>
        <taxon>Pterygota</taxon>
        <taxon>Neoptera</taxon>
        <taxon>Endopterygota</taxon>
        <taxon>Hymenoptera</taxon>
        <taxon>Apocrita</taxon>
        <taxon>Ichneumonoidea</taxon>
        <taxon>Braconidae</taxon>
        <taxon>Aphidiinae</taxon>
        <taxon>Aphidius</taxon>
    </lineage>
</organism>
<evidence type="ECO:0000256" key="4">
    <source>
        <dbReference type="ARBA" id="ARBA00022705"/>
    </source>
</evidence>